<dbReference type="InterPro" id="IPR017850">
    <property type="entry name" value="Alkaline_phosphatase_core_sf"/>
</dbReference>
<dbReference type="GO" id="GO:0004065">
    <property type="term" value="F:arylsulfatase activity"/>
    <property type="evidence" value="ECO:0007669"/>
    <property type="project" value="TreeGrafter"/>
</dbReference>
<dbReference type="EMBL" id="BLLK01000019">
    <property type="protein sequence ID" value="GFH43881.1"/>
    <property type="molecule type" value="Genomic_DNA"/>
</dbReference>
<gene>
    <name evidence="4" type="ORF">CTEN210_00354</name>
</gene>
<evidence type="ECO:0000256" key="2">
    <source>
        <dbReference type="ARBA" id="ARBA00022801"/>
    </source>
</evidence>
<dbReference type="Pfam" id="PF00884">
    <property type="entry name" value="Sulfatase"/>
    <property type="match status" value="1"/>
</dbReference>
<comment type="caution">
    <text evidence="4">The sequence shown here is derived from an EMBL/GenBank/DDBJ whole genome shotgun (WGS) entry which is preliminary data.</text>
</comment>
<reference evidence="4 5" key="1">
    <citation type="journal article" date="2021" name="Sci. Rep.">
        <title>The genome of the diatom Chaetoceros tenuissimus carries an ancient integrated fragment of an extant virus.</title>
        <authorList>
            <person name="Hongo Y."/>
            <person name="Kimura K."/>
            <person name="Takaki Y."/>
            <person name="Yoshida Y."/>
            <person name="Baba S."/>
            <person name="Kobayashi G."/>
            <person name="Nagasaki K."/>
            <person name="Hano T."/>
            <person name="Tomaru Y."/>
        </authorList>
    </citation>
    <scope>NUCLEOTIDE SEQUENCE [LARGE SCALE GENOMIC DNA]</scope>
    <source>
        <strain evidence="4 5">NIES-3715</strain>
    </source>
</reference>
<feature type="domain" description="Sulfatase N-terminal" evidence="3">
    <location>
        <begin position="74"/>
        <end position="299"/>
    </location>
</feature>
<keyword evidence="5" id="KW-1185">Reference proteome</keyword>
<dbReference type="SUPFAM" id="SSF53649">
    <property type="entry name" value="Alkaline phosphatase-like"/>
    <property type="match status" value="1"/>
</dbReference>
<evidence type="ECO:0000259" key="3">
    <source>
        <dbReference type="Pfam" id="PF00884"/>
    </source>
</evidence>
<evidence type="ECO:0000313" key="5">
    <source>
        <dbReference type="Proteomes" id="UP001054902"/>
    </source>
</evidence>
<dbReference type="Gene3D" id="3.40.720.10">
    <property type="entry name" value="Alkaline Phosphatase, subunit A"/>
    <property type="match status" value="1"/>
</dbReference>
<dbReference type="InterPro" id="IPR000917">
    <property type="entry name" value="Sulfatase_N"/>
</dbReference>
<comment type="similarity">
    <text evidence="1">Belongs to the sulfatase family.</text>
</comment>
<keyword evidence="2" id="KW-0378">Hydrolase</keyword>
<dbReference type="PANTHER" id="PTHR42693">
    <property type="entry name" value="ARYLSULFATASE FAMILY MEMBER"/>
    <property type="match status" value="1"/>
</dbReference>
<dbReference type="AlphaFoldDB" id="A0AAD3CFJ6"/>
<dbReference type="PANTHER" id="PTHR42693:SF53">
    <property type="entry name" value="ENDO-4-O-SULFATASE"/>
    <property type="match status" value="1"/>
</dbReference>
<dbReference type="Proteomes" id="UP001054902">
    <property type="component" value="Unassembled WGS sequence"/>
</dbReference>
<protein>
    <recommendedName>
        <fullName evidence="3">Sulfatase N-terminal domain-containing protein</fullName>
    </recommendedName>
</protein>
<name>A0AAD3CFJ6_9STRA</name>
<sequence length="512" mass="58378">MPRLGLMFWNTKGTQQAGKFHLDGGENLWQTHDPDYDPDFFPLSGDKERTFGFKDNHYRYNNGHFKIIKQVDGKFVKGNFIKDAEDGDHLEDVYTTDFYANRAMEYIESKASANEPFALFLSLVDPHGPNEVRSPYDTMYNHFEFSMPETTVDYINSNPSPPGFYGEVHKDYYKINGIVYKSRSPTQSAKYLEKFANFTNFESTMRNYFGMVKLLDDKIGEILSTIRSQGIEDSTVVVFTSDHGDLAFEHGRLNKQEPFMTSAGIPMIIKYPNHIKEKKVIESAYSQVDFAPSILGIMGFTEKAESMGMEFDGVDGSEEIMNDEEISNDKSKLIISYWHDGRWIMALKAGYKLILNGLKKGPTMFDLRVDPQEITNYISEKPIIVNYIYGQILKWISSNEFVPTDTSRSFVNDAEYCTDSPRFFRDAKVVKRAIKCKWASNNPENRCFRGKGAVAIACPTTCKDVMPCSCQDVKMQFKLGKKLVTCSEITQDQCDQVAGIKETCRMTCGECN</sequence>
<proteinExistence type="inferred from homology"/>
<evidence type="ECO:0000256" key="1">
    <source>
        <dbReference type="ARBA" id="ARBA00008779"/>
    </source>
</evidence>
<organism evidence="4 5">
    <name type="scientific">Chaetoceros tenuissimus</name>
    <dbReference type="NCBI Taxonomy" id="426638"/>
    <lineage>
        <taxon>Eukaryota</taxon>
        <taxon>Sar</taxon>
        <taxon>Stramenopiles</taxon>
        <taxon>Ochrophyta</taxon>
        <taxon>Bacillariophyta</taxon>
        <taxon>Coscinodiscophyceae</taxon>
        <taxon>Chaetocerotophycidae</taxon>
        <taxon>Chaetocerotales</taxon>
        <taxon>Chaetocerotaceae</taxon>
        <taxon>Chaetoceros</taxon>
    </lineage>
</organism>
<accession>A0AAD3CFJ6</accession>
<evidence type="ECO:0000313" key="4">
    <source>
        <dbReference type="EMBL" id="GFH43881.1"/>
    </source>
</evidence>
<dbReference type="InterPro" id="IPR050738">
    <property type="entry name" value="Sulfatase"/>
</dbReference>